<keyword evidence="3" id="KW-1185">Reference proteome</keyword>
<keyword evidence="1" id="KW-0812">Transmembrane</keyword>
<feature type="transmembrane region" description="Helical" evidence="1">
    <location>
        <begin position="20"/>
        <end position="44"/>
    </location>
</feature>
<protein>
    <submittedName>
        <fullName evidence="2">Uncharacterized protein</fullName>
    </submittedName>
</protein>
<accession>A0A1Y1WG28</accession>
<comment type="caution">
    <text evidence="2">The sequence shown here is derived from an EMBL/GenBank/DDBJ whole genome shotgun (WGS) entry which is preliminary data.</text>
</comment>
<dbReference type="RefSeq" id="XP_040745518.1">
    <property type="nucleotide sequence ID" value="XM_040883067.1"/>
</dbReference>
<proteinExistence type="predicted"/>
<dbReference type="AlphaFoldDB" id="A0A1Y1WG28"/>
<keyword evidence="1" id="KW-0472">Membrane</keyword>
<evidence type="ECO:0000313" key="2">
    <source>
        <dbReference type="EMBL" id="ORX72094.1"/>
    </source>
</evidence>
<sequence>MSLYLHVKEPLDMVTKIATSIWRVCAVSLIWPLAAGVVSVHAVVGCRKRRRWLYTCGVSPHPAWFNLVRSCWAACVLVACVRGVSLRGPQGYKNVFASLLWRASHEPARKANDARAQIMISSDQWDKTSPYL</sequence>
<dbReference type="Proteomes" id="UP000193922">
    <property type="component" value="Unassembled WGS sequence"/>
</dbReference>
<dbReference type="EMBL" id="MCFD01000003">
    <property type="protein sequence ID" value="ORX72094.1"/>
    <property type="molecule type" value="Genomic_DNA"/>
</dbReference>
<gene>
    <name evidence="2" type="ORF">DL89DRAFT_107975</name>
</gene>
<name>A0A1Y1WG28_9FUNG</name>
<evidence type="ECO:0000256" key="1">
    <source>
        <dbReference type="SAM" id="Phobius"/>
    </source>
</evidence>
<keyword evidence="1" id="KW-1133">Transmembrane helix</keyword>
<evidence type="ECO:0000313" key="3">
    <source>
        <dbReference type="Proteomes" id="UP000193922"/>
    </source>
</evidence>
<dbReference type="GeneID" id="63799715"/>
<organism evidence="2 3">
    <name type="scientific">Linderina pennispora</name>
    <dbReference type="NCBI Taxonomy" id="61395"/>
    <lineage>
        <taxon>Eukaryota</taxon>
        <taxon>Fungi</taxon>
        <taxon>Fungi incertae sedis</taxon>
        <taxon>Zoopagomycota</taxon>
        <taxon>Kickxellomycotina</taxon>
        <taxon>Kickxellomycetes</taxon>
        <taxon>Kickxellales</taxon>
        <taxon>Kickxellaceae</taxon>
        <taxon>Linderina</taxon>
    </lineage>
</organism>
<reference evidence="2 3" key="1">
    <citation type="submission" date="2016-07" db="EMBL/GenBank/DDBJ databases">
        <title>Pervasive Adenine N6-methylation of Active Genes in Fungi.</title>
        <authorList>
            <consortium name="DOE Joint Genome Institute"/>
            <person name="Mondo S.J."/>
            <person name="Dannebaum R.O."/>
            <person name="Kuo R.C."/>
            <person name="Labutti K."/>
            <person name="Haridas S."/>
            <person name="Kuo A."/>
            <person name="Salamov A."/>
            <person name="Ahrendt S.R."/>
            <person name="Lipzen A."/>
            <person name="Sullivan W."/>
            <person name="Andreopoulos W.B."/>
            <person name="Clum A."/>
            <person name="Lindquist E."/>
            <person name="Daum C."/>
            <person name="Ramamoorthy G.K."/>
            <person name="Gryganskyi A."/>
            <person name="Culley D."/>
            <person name="Magnuson J.K."/>
            <person name="James T.Y."/>
            <person name="O'Malley M.A."/>
            <person name="Stajich J.E."/>
            <person name="Spatafora J.W."/>
            <person name="Visel A."/>
            <person name="Grigoriev I.V."/>
        </authorList>
    </citation>
    <scope>NUCLEOTIDE SEQUENCE [LARGE SCALE GENOMIC DNA]</scope>
    <source>
        <strain evidence="2 3">ATCC 12442</strain>
    </source>
</reference>